<dbReference type="AlphaFoldDB" id="B8ESY3"/>
<dbReference type="SUPFAM" id="SSF52540">
    <property type="entry name" value="P-loop containing nucleoside triphosphate hydrolases"/>
    <property type="match status" value="1"/>
</dbReference>
<reference evidence="4 5" key="1">
    <citation type="journal article" date="2010" name="J. Bacteriol.">
        <title>Complete genome sequence of the aerobic facultative methanotroph Methylocella silvestris BL2.</title>
        <authorList>
            <person name="Chen Y."/>
            <person name="Crombie A."/>
            <person name="Rahman M.T."/>
            <person name="Dedysh S.N."/>
            <person name="Liesack W."/>
            <person name="Stott M.B."/>
            <person name="Alam M."/>
            <person name="Theisen A.R."/>
            <person name="Murrell J.C."/>
            <person name="Dunfield P.F."/>
        </authorList>
    </citation>
    <scope>NUCLEOTIDE SEQUENCE [LARGE SCALE GENOMIC DNA]</scope>
    <source>
        <strain evidence="5">DSM 15510 / CIP 108128 / LMG 27833 / NCIMB 13906 / BL2</strain>
    </source>
</reference>
<dbReference type="PROSITE" id="PS51755">
    <property type="entry name" value="OMPR_PHOB"/>
    <property type="match status" value="1"/>
</dbReference>
<dbReference type="InterPro" id="IPR036388">
    <property type="entry name" value="WH-like_DNA-bd_sf"/>
</dbReference>
<dbReference type="eggNOG" id="COG3903">
    <property type="taxonomic scope" value="Bacteria"/>
</dbReference>
<dbReference type="InterPro" id="IPR016032">
    <property type="entry name" value="Sig_transdc_resp-reg_C-effctor"/>
</dbReference>
<evidence type="ECO:0000313" key="4">
    <source>
        <dbReference type="EMBL" id="ACK51121.1"/>
    </source>
</evidence>
<dbReference type="InterPro" id="IPR058852">
    <property type="entry name" value="HTH_77"/>
</dbReference>
<organism evidence="4 5">
    <name type="scientific">Methylocella silvestris (strain DSM 15510 / CIP 108128 / LMG 27833 / NCIMB 13906 / BL2)</name>
    <dbReference type="NCBI Taxonomy" id="395965"/>
    <lineage>
        <taxon>Bacteria</taxon>
        <taxon>Pseudomonadati</taxon>
        <taxon>Pseudomonadota</taxon>
        <taxon>Alphaproteobacteria</taxon>
        <taxon>Hyphomicrobiales</taxon>
        <taxon>Beijerinckiaceae</taxon>
        <taxon>Methylocella</taxon>
    </lineage>
</organism>
<dbReference type="InterPro" id="IPR027417">
    <property type="entry name" value="P-loop_NTPase"/>
</dbReference>
<evidence type="ECO:0000259" key="3">
    <source>
        <dbReference type="PROSITE" id="PS51755"/>
    </source>
</evidence>
<gene>
    <name evidence="4" type="ordered locus">Msil_2185</name>
</gene>
<dbReference type="GO" id="GO:0003677">
    <property type="term" value="F:DNA binding"/>
    <property type="evidence" value="ECO:0007669"/>
    <property type="project" value="UniProtKB-UniRule"/>
</dbReference>
<dbReference type="GO" id="GO:0006355">
    <property type="term" value="P:regulation of DNA-templated transcription"/>
    <property type="evidence" value="ECO:0007669"/>
    <property type="project" value="InterPro"/>
</dbReference>
<dbReference type="InterPro" id="IPR011990">
    <property type="entry name" value="TPR-like_helical_dom_sf"/>
</dbReference>
<dbReference type="HOGENOM" id="CLU_004665_7_0_5"/>
<evidence type="ECO:0000256" key="2">
    <source>
        <dbReference type="PROSITE-ProRule" id="PRU01091"/>
    </source>
</evidence>
<dbReference type="Gene3D" id="1.10.10.10">
    <property type="entry name" value="Winged helix-like DNA-binding domain superfamily/Winged helix DNA-binding domain"/>
    <property type="match status" value="1"/>
</dbReference>
<dbReference type="SMART" id="SM00862">
    <property type="entry name" value="Trans_reg_C"/>
    <property type="match status" value="1"/>
</dbReference>
<dbReference type="Gene3D" id="1.25.40.10">
    <property type="entry name" value="Tetratricopeptide repeat domain"/>
    <property type="match status" value="2"/>
</dbReference>
<feature type="domain" description="OmpR/PhoB-type" evidence="3">
    <location>
        <begin position="10"/>
        <end position="108"/>
    </location>
</feature>
<dbReference type="EMBL" id="CP001280">
    <property type="protein sequence ID" value="ACK51121.1"/>
    <property type="molecule type" value="Genomic_DNA"/>
</dbReference>
<dbReference type="PANTHER" id="PTHR47691">
    <property type="entry name" value="REGULATOR-RELATED"/>
    <property type="match status" value="1"/>
</dbReference>
<protein>
    <submittedName>
        <fullName evidence="4">Transcriptional regulator, winged helix family</fullName>
    </submittedName>
</protein>
<dbReference type="CDD" id="cd00383">
    <property type="entry name" value="trans_reg_C"/>
    <property type="match status" value="1"/>
</dbReference>
<dbReference type="Gene3D" id="3.40.50.300">
    <property type="entry name" value="P-loop containing nucleotide triphosphate hydrolases"/>
    <property type="match status" value="1"/>
</dbReference>
<dbReference type="InterPro" id="IPR001867">
    <property type="entry name" value="OmpR/PhoB-type_DNA-bd"/>
</dbReference>
<dbReference type="PRINTS" id="PR00364">
    <property type="entry name" value="DISEASERSIST"/>
</dbReference>
<dbReference type="eggNOG" id="COG3710">
    <property type="taxonomic scope" value="Bacteria"/>
</dbReference>
<sequence length="956" mass="103399">MANRTEPLSGEAVLFGPYRLSASERLLSRDGAPVAISGRALDILIALIERAGEVVSVQELLDRVWPQTIVEEPNLRVHIATLRRVLGNDSQGSRYVINVPRRGYSIVTPLYRLAREGAVAIDATVISERQPSLPTPLQSMIGRSGTVAELSVQILSKRFISVIGPGGIGKTTVAVAVAHAVRQHFGDDSVFFVDLSSIADKEDVASAVAAAIGCSVPGVDPEPFILAFLANKHFLIVFDGCEHVIEAAAPLAARLVGGAPSGRFLATSREALRIEGEEAYLLSALEGPAKDTPSADEAIASPAIQLFMERATSAGYSIELSDSDAPIVADICRRLDGIPLAIELAASRVGVYGILGTADLLDHDAALQLQGLRSAAPRHRTLQAMLDWSFRLLSRDEQQILCMLSVFVGTFTWRAVLAVAGPVEAETKGLAAAVSGLVDKSLVSVSSTSRPVCYRLLDTTRIYAASMLKDRGHEEAVAERHASFFVDFLKEVTNGGSEFDGREAANYIPHLGNIRKALAWSFSSLGNESIGLELAALAGPLFLGLSQFGECQRWCRRAMSKLSVSERGARRELQLAYLLARSAVYITGDIEDVRAIFDHALGLSTKFQDTRSQLNLLADLNVVLTRRGDFKGALAAAKESATLADRAGGSVEKVLAEWMLGASYHASGDQAAALRHCNLGFRLASHATLKQFDLLSEARARFALARSLWLQGFPNQALDSARQAISQMARYRHHVSYCFVLVYTIPVFLWCGDLVAADELVEVAIAHATKYSLSVFQTIARAQKGELILANGDVSEGLKILQDAYREMLVDSYHIVASSTCCVLAKALASAGRGEEARSVLHAALTRAERVDEQCWRPDLLRTHGEILLMLPEPESAGGEQLLLSAIDCARKQSALGWELKAAIPLARMWHENARSDAAYLMLEGIYGRFTEGFATHDLTAARLLLEECRPSIIGR</sequence>
<name>B8ESY3_METSB</name>
<dbReference type="GO" id="GO:0000160">
    <property type="term" value="P:phosphorelay signal transduction system"/>
    <property type="evidence" value="ECO:0007669"/>
    <property type="project" value="InterPro"/>
</dbReference>
<keyword evidence="1 2" id="KW-0238">DNA-binding</keyword>
<feature type="DNA-binding region" description="OmpR/PhoB-type" evidence="2">
    <location>
        <begin position="10"/>
        <end position="108"/>
    </location>
</feature>
<keyword evidence="5" id="KW-1185">Reference proteome</keyword>
<dbReference type="SUPFAM" id="SSF46894">
    <property type="entry name" value="C-terminal effector domain of the bipartite response regulators"/>
    <property type="match status" value="1"/>
</dbReference>
<dbReference type="RefSeq" id="WP_012591190.1">
    <property type="nucleotide sequence ID" value="NC_011666.1"/>
</dbReference>
<dbReference type="STRING" id="395965.Msil_2185"/>
<accession>B8ESY3</accession>
<proteinExistence type="predicted"/>
<dbReference type="Pfam" id="PF25872">
    <property type="entry name" value="HTH_77"/>
    <property type="match status" value="1"/>
</dbReference>
<dbReference type="SUPFAM" id="SSF48452">
    <property type="entry name" value="TPR-like"/>
    <property type="match status" value="2"/>
</dbReference>
<dbReference type="Proteomes" id="UP000002257">
    <property type="component" value="Chromosome"/>
</dbReference>
<evidence type="ECO:0000313" key="5">
    <source>
        <dbReference type="Proteomes" id="UP000002257"/>
    </source>
</evidence>
<dbReference type="KEGG" id="msl:Msil_2185"/>
<dbReference type="OrthoDB" id="4473689at2"/>
<dbReference type="PANTHER" id="PTHR47691:SF3">
    <property type="entry name" value="HTH-TYPE TRANSCRIPTIONAL REGULATOR RV0890C-RELATED"/>
    <property type="match status" value="1"/>
</dbReference>
<evidence type="ECO:0000256" key="1">
    <source>
        <dbReference type="ARBA" id="ARBA00023125"/>
    </source>
</evidence>
<dbReference type="Pfam" id="PF00486">
    <property type="entry name" value="Trans_reg_C"/>
    <property type="match status" value="1"/>
</dbReference>